<dbReference type="InterPro" id="IPR003657">
    <property type="entry name" value="WRKY_dom"/>
</dbReference>
<dbReference type="PROSITE" id="PS50811">
    <property type="entry name" value="WRKY"/>
    <property type="match status" value="1"/>
</dbReference>
<keyword evidence="5" id="KW-0539">Nucleus</keyword>
<keyword evidence="9" id="KW-1185">Reference proteome</keyword>
<dbReference type="Gene3D" id="2.20.25.80">
    <property type="entry name" value="WRKY domain"/>
    <property type="match status" value="1"/>
</dbReference>
<name>A0AA39AJY6_VITRO</name>
<keyword evidence="3" id="KW-0238">DNA-binding</keyword>
<dbReference type="FunFam" id="2.20.25.80:FF:000003">
    <property type="entry name" value="WRKY transcription factor 57"/>
    <property type="match status" value="1"/>
</dbReference>
<comment type="subcellular location">
    <subcellularLocation>
        <location evidence="1">Nucleus</location>
    </subcellularLocation>
</comment>
<gene>
    <name evidence="8" type="ORF">PVL29_000056</name>
</gene>
<dbReference type="SUPFAM" id="SSF118290">
    <property type="entry name" value="WRKY DNA-binding domain"/>
    <property type="match status" value="1"/>
</dbReference>
<feature type="region of interest" description="Disordered" evidence="6">
    <location>
        <begin position="82"/>
        <end position="151"/>
    </location>
</feature>
<dbReference type="PANTHER" id="PTHR31221:SF334">
    <property type="entry name" value="WRKY TRANSCRIPTION FACTOR 57-RELATED"/>
    <property type="match status" value="1"/>
</dbReference>
<feature type="compositionally biased region" description="Polar residues" evidence="6">
    <location>
        <begin position="260"/>
        <end position="270"/>
    </location>
</feature>
<feature type="domain" description="WRKY" evidence="7">
    <location>
        <begin position="156"/>
        <end position="221"/>
    </location>
</feature>
<accession>A0AA39AJY6</accession>
<feature type="compositionally biased region" description="Low complexity" evidence="6">
    <location>
        <begin position="104"/>
        <end position="115"/>
    </location>
</feature>
<evidence type="ECO:0000313" key="8">
    <source>
        <dbReference type="EMBL" id="KAJ9707803.1"/>
    </source>
</evidence>
<reference evidence="8 9" key="1">
    <citation type="journal article" date="2023" name="BMC Biotechnol.">
        <title>Vitis rotundifolia cv Carlos genome sequencing.</title>
        <authorList>
            <person name="Huff M."/>
            <person name="Hulse-Kemp A."/>
            <person name="Scheffler B."/>
            <person name="Youngblood R."/>
            <person name="Simpson S."/>
            <person name="Babiker E."/>
            <person name="Staton M."/>
        </authorList>
    </citation>
    <scope>NUCLEOTIDE SEQUENCE [LARGE SCALE GENOMIC DNA]</scope>
    <source>
        <tissue evidence="8">Leaf</tissue>
    </source>
</reference>
<evidence type="ECO:0000256" key="3">
    <source>
        <dbReference type="ARBA" id="ARBA00023125"/>
    </source>
</evidence>
<evidence type="ECO:0000256" key="4">
    <source>
        <dbReference type="ARBA" id="ARBA00023163"/>
    </source>
</evidence>
<dbReference type="AlphaFoldDB" id="A0AA39AJY6"/>
<evidence type="ECO:0000256" key="5">
    <source>
        <dbReference type="ARBA" id="ARBA00023242"/>
    </source>
</evidence>
<dbReference type="GO" id="GO:0005634">
    <property type="term" value="C:nucleus"/>
    <property type="evidence" value="ECO:0007669"/>
    <property type="project" value="UniProtKB-SubCell"/>
</dbReference>
<dbReference type="PANTHER" id="PTHR31221">
    <property type="entry name" value="WRKY TRANSCRIPTION FACTOR PROTEIN 1-RELATED"/>
    <property type="match status" value="1"/>
</dbReference>
<dbReference type="GO" id="GO:0043565">
    <property type="term" value="F:sequence-specific DNA binding"/>
    <property type="evidence" value="ECO:0007669"/>
    <property type="project" value="InterPro"/>
</dbReference>
<dbReference type="GO" id="GO:0003700">
    <property type="term" value="F:DNA-binding transcription factor activity"/>
    <property type="evidence" value="ECO:0007669"/>
    <property type="project" value="InterPro"/>
</dbReference>
<comment type="caution">
    <text evidence="8">The sequence shown here is derived from an EMBL/GenBank/DDBJ whole genome shotgun (WGS) entry which is preliminary data.</text>
</comment>
<evidence type="ECO:0000256" key="6">
    <source>
        <dbReference type="SAM" id="MobiDB-lite"/>
    </source>
</evidence>
<feature type="compositionally biased region" description="Basic residues" evidence="6">
    <location>
        <begin position="136"/>
        <end position="147"/>
    </location>
</feature>
<organism evidence="8 9">
    <name type="scientific">Vitis rotundifolia</name>
    <name type="common">Muscadine grape</name>
    <dbReference type="NCBI Taxonomy" id="103349"/>
    <lineage>
        <taxon>Eukaryota</taxon>
        <taxon>Viridiplantae</taxon>
        <taxon>Streptophyta</taxon>
        <taxon>Embryophyta</taxon>
        <taxon>Tracheophyta</taxon>
        <taxon>Spermatophyta</taxon>
        <taxon>Magnoliopsida</taxon>
        <taxon>eudicotyledons</taxon>
        <taxon>Gunneridae</taxon>
        <taxon>Pentapetalae</taxon>
        <taxon>rosids</taxon>
        <taxon>Vitales</taxon>
        <taxon>Vitaceae</taxon>
        <taxon>Viteae</taxon>
        <taxon>Vitis</taxon>
    </lineage>
</organism>
<dbReference type="InterPro" id="IPR044810">
    <property type="entry name" value="WRKY_plant"/>
</dbReference>
<proteinExistence type="predicted"/>
<evidence type="ECO:0000313" key="9">
    <source>
        <dbReference type="Proteomes" id="UP001168098"/>
    </source>
</evidence>
<evidence type="ECO:0000256" key="1">
    <source>
        <dbReference type="ARBA" id="ARBA00004123"/>
    </source>
</evidence>
<dbReference type="InterPro" id="IPR036576">
    <property type="entry name" value="WRKY_dom_sf"/>
</dbReference>
<dbReference type="Pfam" id="PF03106">
    <property type="entry name" value="WRKY"/>
    <property type="match status" value="1"/>
</dbReference>
<dbReference type="Proteomes" id="UP001168098">
    <property type="component" value="Unassembled WGS sequence"/>
</dbReference>
<sequence length="305" mass="33296">MDDNDNPDPGTDISGDSSWTLGAESESVYFFGSDRESSILSEFGWNLQPEEAHHRSLEPERFGDVERIESSDLAGRLPLAESSGLECSAAAAQIGSAEKAGDASTSNPSVSSSSSEDPPEKSTGSGGGKPPEIPSKGRKKGQKRIRQPRFAFMTKSEVDHLEDGYRWRKYGQKAVKNSPFPRSYYRCTNSKCTVKKRVERSSEDPSIVITTYEGQHCHHTVGFPRGGVISQEVTFDGRMTPPLTSHFYFPDMSFHREGSHSGSMAQSHQVPAQAREARALAEPSPQLPTDEGLLGDMVPPGMRNG</sequence>
<protein>
    <recommendedName>
        <fullName evidence="7">WRKY domain-containing protein</fullName>
    </recommendedName>
</protein>
<feature type="region of interest" description="Disordered" evidence="6">
    <location>
        <begin position="258"/>
        <end position="305"/>
    </location>
</feature>
<evidence type="ECO:0000259" key="7">
    <source>
        <dbReference type="PROSITE" id="PS50811"/>
    </source>
</evidence>
<keyword evidence="4" id="KW-0804">Transcription</keyword>
<keyword evidence="2" id="KW-0805">Transcription regulation</keyword>
<evidence type="ECO:0000256" key="2">
    <source>
        <dbReference type="ARBA" id="ARBA00023015"/>
    </source>
</evidence>
<dbReference type="EMBL" id="JARBHA010000001">
    <property type="protein sequence ID" value="KAJ9707803.1"/>
    <property type="molecule type" value="Genomic_DNA"/>
</dbReference>
<dbReference type="SMART" id="SM00774">
    <property type="entry name" value="WRKY"/>
    <property type="match status" value="1"/>
</dbReference>